<feature type="compositionally biased region" description="Low complexity" evidence="12">
    <location>
        <begin position="402"/>
        <end position="438"/>
    </location>
</feature>
<keyword evidence="7" id="KW-0234">DNA repair</keyword>
<dbReference type="InterPro" id="IPR005491">
    <property type="entry name" value="ENT_dom"/>
</dbReference>
<dbReference type="GO" id="GO:0005634">
    <property type="term" value="C:nucleus"/>
    <property type="evidence" value="ECO:0007669"/>
    <property type="project" value="UniProtKB-SubCell"/>
</dbReference>
<gene>
    <name evidence="14" type="primary">EMSY</name>
</gene>
<dbReference type="Ensembl" id="ENSSSCT00025090060.1">
    <property type="protein sequence ID" value="ENSSSCP00025039443.1"/>
    <property type="gene ID" value="ENSSSCG00025064251.1"/>
</dbReference>
<dbReference type="Ensembl" id="ENSSSCT00045033906.1">
    <property type="protein sequence ID" value="ENSSSCP00045023504.1"/>
    <property type="gene ID" value="ENSSSCG00045019601.1"/>
</dbReference>
<dbReference type="Pfam" id="PF03735">
    <property type="entry name" value="ENT"/>
    <property type="match status" value="1"/>
</dbReference>
<dbReference type="Proteomes" id="UP000694724">
    <property type="component" value="Unplaced"/>
</dbReference>
<evidence type="ECO:0000256" key="1">
    <source>
        <dbReference type="ARBA" id="ARBA00004123"/>
    </source>
</evidence>
<dbReference type="AlphaFoldDB" id="A0A8D1HYR5"/>
<keyword evidence="5" id="KW-0805">Transcription regulation</keyword>
<comment type="function">
    <text evidence="9">Regulator which is able to repress transcription, possibly via its interaction with a multiprotein chromatin remodeling complex that modifies the chromatin. Its interaction with BRCA2 suggests that it may play a central role in the DNA repair function of BRCA2. Mediates ligand-dependent transcriptional activation by nuclear hormone receptors.</text>
</comment>
<dbReference type="InterPro" id="IPR033482">
    <property type="entry name" value="EMSY"/>
</dbReference>
<evidence type="ECO:0000313" key="15">
    <source>
        <dbReference type="Proteomes" id="UP000694728"/>
    </source>
</evidence>
<feature type="region of interest" description="Disordered" evidence="12">
    <location>
        <begin position="1168"/>
        <end position="1202"/>
    </location>
</feature>
<dbReference type="Gene3D" id="1.10.1240.40">
    <property type="entry name" value="ENT domain"/>
    <property type="match status" value="1"/>
</dbReference>
<evidence type="ECO:0000259" key="13">
    <source>
        <dbReference type="PROSITE" id="PS51138"/>
    </source>
</evidence>
<feature type="region of interest" description="Disordered" evidence="12">
    <location>
        <begin position="402"/>
        <end position="446"/>
    </location>
</feature>
<dbReference type="Proteomes" id="UP000694727">
    <property type="component" value="Unplaced"/>
</dbReference>
<evidence type="ECO:0000256" key="6">
    <source>
        <dbReference type="ARBA" id="ARBA00023163"/>
    </source>
</evidence>
<keyword evidence="6" id="KW-0804">Transcription</keyword>
<sequence length="1202" mass="127886">MPVVWPTLLDLSRDECKRILRKLELEAYAGVISALRAQGDLTKEKKDLLGELSKVLSISTERHRAEVRRAVNDERLTTIAHNMSGPNSSSEWSIEGRRLVPLMPRLVPQTAFTVTANAVANAAIQHNASLPVPAETGSKEVVVCYSYTSTTSTPTSTPVPSGSIATVKSPRPASPASNVVVLPSGSTVYVKSVSCSDEDEKPRKRRRTNSSSSSPVVLKEVPKAVVPVSKTITVPVSGSPKMSNIMQSIANSLPPHMSPVKITFTKPSTQTTNTTTQKVIIVTTSPSSTFVPNILSKSHNYAAVTKLVPTSVIASTTQKPPVVITASQSSLVSSSSSGSSSSTPSPIPNTVAVTAVVSSTPSVVMSTVAQGVSTSAIKMASTRLPSPKSLVGAPTQILAQFPKQHQQSPKQQLHQVQQQTQQQVAQPSPVSHQQQPQQSPLPPGIKPTIQIKQESGVKIITQQVQPSKILPKPVTATLPTSSNSPIMVVSSNGAIMTTKLVTTPTGTQATYTRPTVSPSLGRMAATPGAATYVKTTSGSIITVVPKSLATLGGKIISSNIVSGTTTKITTIPMTSKPNVIVVQKTTGKGTTIQGLPGKNVVTTLLNAGGEKTIQTVPTGAKPAIITATRPITKMIVTQPKGIGSTVQPAAKIIPTKIVYGQQGKTQVLIKPKPVTFQATVVSEQTRQLVTETLQQASRVAEAGNSSIQEGKEEPQTFTDSSSSSTESSHSSQVSHRSQPQQPSQPQRTLLQHVAQSQTATQTSVVVKSIPASSPGAITHIMQQALSSHTAFTKHSEELGTEEGEVEEMDTLDPQTGLFYRSALTQSQSAKQQKLSQPQLEQTQLQVKTLQCFQTKQKQTIHLQADQLQHKLPQMPQLSIRHQKLTPLQQEQAQPKPDVQHTQHPVVAKDRQLPTLMAQPPQTVVQVLAVKTTQQLPKLQQAPNQPKIYVQPQTPQSQMPLPASSEKQPASQVEQPIITQGSSVTKITFEGRQPPTVTKITGGSSVPKLTSPVTSISPIQASEKTAVSDILKMSLMEAQIDTNVEHMVVDPPKKALATSMLTAEAGSLPTTHVVVAGMANSTPQQQKCRESCSSPSAVGPPLTTRKIDAPGVPTTGQFMRIQNVGQKKAEESPAEIIIQAIPQYAIPCHSSSNVVVEPSGLLELNNFTSQQLDDDETAMEQDIDSSTEDGTEPSPSQSSADRS</sequence>
<feature type="domain" description="ENT" evidence="13">
    <location>
        <begin position="16"/>
        <end position="100"/>
    </location>
</feature>
<dbReference type="Proteomes" id="UP000694571">
    <property type="component" value="Unplaced"/>
</dbReference>
<name>A0A8D1HYR5_PIG</name>
<evidence type="ECO:0000256" key="5">
    <source>
        <dbReference type="ARBA" id="ARBA00023015"/>
    </source>
</evidence>
<dbReference type="SMART" id="SM01191">
    <property type="entry name" value="ENT"/>
    <property type="match status" value="1"/>
</dbReference>
<keyword evidence="4" id="KW-0156">Chromatin regulator</keyword>
<dbReference type="Ensembl" id="ENSSSCT00030104549.1">
    <property type="protein sequence ID" value="ENSSSCP00030048506.1"/>
    <property type="gene ID" value="ENSSSCG00030074413.1"/>
</dbReference>
<comment type="subunit">
    <text evidence="10">Homodimer. Interacts with the transactivation domain of BRCA2. Interacts with CBX1 (via chromoshadow domain). Interacts with ZMYND11. Does not interact with CBX3 or CBX5. Component of a nuclear receptor-mediated transcription complex composed of at least ZNF335, CCAR2 and EMSY; the complex stimulates the transcription of nuclear receptor target genes such as SOX9 and HOXA1. Within the complex interacts with CCAR2 and ZNF335. Components of this complex may associate with components of a histone methylation complex to form a complex at least composed of ZNF335, HCFC1, CCAR2, EMSY, MKI67, RBBP5, ASH2L and WDR5. Within this complex, interacts with ASH2L and RBBP5.</text>
</comment>
<reference evidence="14" key="1">
    <citation type="submission" date="2025-05" db="UniProtKB">
        <authorList>
            <consortium name="Ensembl"/>
        </authorList>
    </citation>
    <scope>IDENTIFICATION</scope>
</reference>
<evidence type="ECO:0000256" key="4">
    <source>
        <dbReference type="ARBA" id="ARBA00022853"/>
    </source>
</evidence>
<comment type="subcellular location">
    <subcellularLocation>
        <location evidence="1">Nucleus</location>
    </subcellularLocation>
</comment>
<evidence type="ECO:0000256" key="7">
    <source>
        <dbReference type="ARBA" id="ARBA00023204"/>
    </source>
</evidence>
<dbReference type="Ensembl" id="ENSSSCT00055047384.1">
    <property type="protein sequence ID" value="ENSSSCP00055037816.1"/>
    <property type="gene ID" value="ENSSSCG00055023826.1"/>
</dbReference>
<dbReference type="GO" id="GO:0006325">
    <property type="term" value="P:chromatin organization"/>
    <property type="evidence" value="ECO:0007669"/>
    <property type="project" value="UniProtKB-KW"/>
</dbReference>
<dbReference type="InterPro" id="IPR036142">
    <property type="entry name" value="ENT_dom-like_sf"/>
</dbReference>
<dbReference type="Ensembl" id="ENSSSCT00050058700.1">
    <property type="protein sequence ID" value="ENSSSCP00050025168.1"/>
    <property type="gene ID" value="ENSSSCG00050043114.1"/>
</dbReference>
<proteinExistence type="predicted"/>
<feature type="region of interest" description="Disordered" evidence="12">
    <location>
        <begin position="1090"/>
        <end position="1113"/>
    </location>
</feature>
<keyword evidence="3" id="KW-0227">DNA damage</keyword>
<accession>A0A8D1HYR5</accession>
<feature type="region of interest" description="Disordered" evidence="12">
    <location>
        <begin position="149"/>
        <end position="179"/>
    </location>
</feature>
<dbReference type="SUPFAM" id="SSF158639">
    <property type="entry name" value="ENT-like"/>
    <property type="match status" value="1"/>
</dbReference>
<dbReference type="PANTHER" id="PTHR16500:SF3">
    <property type="entry name" value="BRCA2-INTERACTING TRANSCRIPTIONAL REPRESSOR EMSY"/>
    <property type="match status" value="1"/>
</dbReference>
<evidence type="ECO:0000313" key="14">
    <source>
        <dbReference type="Ensembl" id="ENSSSCP00045023504.1"/>
    </source>
</evidence>
<evidence type="ECO:0000256" key="8">
    <source>
        <dbReference type="ARBA" id="ARBA00023242"/>
    </source>
</evidence>
<dbReference type="PROSITE" id="PS51138">
    <property type="entry name" value="ENT"/>
    <property type="match status" value="1"/>
</dbReference>
<evidence type="ECO:0000256" key="10">
    <source>
        <dbReference type="ARBA" id="ARBA00064602"/>
    </source>
</evidence>
<evidence type="ECO:0000256" key="11">
    <source>
        <dbReference type="ARBA" id="ARBA00073247"/>
    </source>
</evidence>
<dbReference type="GO" id="GO:0006355">
    <property type="term" value="P:regulation of DNA-templated transcription"/>
    <property type="evidence" value="ECO:0007669"/>
    <property type="project" value="InterPro"/>
</dbReference>
<keyword evidence="2" id="KW-0678">Repressor</keyword>
<feature type="region of interest" description="Disordered" evidence="12">
    <location>
        <begin position="699"/>
        <end position="755"/>
    </location>
</feature>
<feature type="compositionally biased region" description="Low complexity" evidence="12">
    <location>
        <begin position="149"/>
        <end position="163"/>
    </location>
</feature>
<keyword evidence="8" id="KW-0539">Nucleus</keyword>
<organism evidence="14 15">
    <name type="scientific">Sus scrofa</name>
    <name type="common">Pig</name>
    <dbReference type="NCBI Taxonomy" id="9823"/>
    <lineage>
        <taxon>Eukaryota</taxon>
        <taxon>Metazoa</taxon>
        <taxon>Chordata</taxon>
        <taxon>Craniata</taxon>
        <taxon>Vertebrata</taxon>
        <taxon>Euteleostomi</taxon>
        <taxon>Mammalia</taxon>
        <taxon>Eutheria</taxon>
        <taxon>Laurasiatheria</taxon>
        <taxon>Artiodactyla</taxon>
        <taxon>Suina</taxon>
        <taxon>Suidae</taxon>
        <taxon>Sus</taxon>
    </lineage>
</organism>
<dbReference type="Proteomes" id="UP000694728">
    <property type="component" value="Unplaced"/>
</dbReference>
<feature type="compositionally biased region" description="Acidic residues" evidence="12">
    <location>
        <begin position="1171"/>
        <end position="1190"/>
    </location>
</feature>
<feature type="compositionally biased region" description="Polar residues" evidence="12">
    <location>
        <begin position="1192"/>
        <end position="1202"/>
    </location>
</feature>
<dbReference type="PANTHER" id="PTHR16500">
    <property type="entry name" value="BRCA2-INTERACTING TRANSCRIPTIONAL REPRESSOR EMSY"/>
    <property type="match status" value="1"/>
</dbReference>
<feature type="compositionally biased region" description="Polar residues" evidence="12">
    <location>
        <begin position="699"/>
        <end position="708"/>
    </location>
</feature>
<protein>
    <recommendedName>
        <fullName evidence="11">BRCA2-interacting transcriptional repressor EMSY</fullName>
    </recommendedName>
</protein>
<feature type="compositionally biased region" description="Low complexity" evidence="12">
    <location>
        <begin position="720"/>
        <end position="751"/>
    </location>
</feature>
<evidence type="ECO:0000256" key="3">
    <source>
        <dbReference type="ARBA" id="ARBA00022763"/>
    </source>
</evidence>
<dbReference type="Proteomes" id="UP000694570">
    <property type="component" value="Unplaced"/>
</dbReference>
<feature type="region of interest" description="Disordered" evidence="12">
    <location>
        <begin position="192"/>
        <end position="216"/>
    </location>
</feature>
<dbReference type="FunFam" id="1.10.1240.40:FF:000001">
    <property type="entry name" value="BRCA2-interacting transcriptional repressor EMSY isoform X1"/>
    <property type="match status" value="1"/>
</dbReference>
<evidence type="ECO:0000256" key="12">
    <source>
        <dbReference type="SAM" id="MobiDB-lite"/>
    </source>
</evidence>
<evidence type="ECO:0000256" key="2">
    <source>
        <dbReference type="ARBA" id="ARBA00022491"/>
    </source>
</evidence>
<dbReference type="GO" id="GO:0006281">
    <property type="term" value="P:DNA repair"/>
    <property type="evidence" value="ECO:0007669"/>
    <property type="project" value="UniProtKB-KW"/>
</dbReference>
<evidence type="ECO:0000256" key="9">
    <source>
        <dbReference type="ARBA" id="ARBA00058051"/>
    </source>
</evidence>